<dbReference type="OrthoDB" id="896929at2"/>
<dbReference type="RefSeq" id="WP_002611603.1">
    <property type="nucleotide sequence ID" value="NC_014623.1"/>
</dbReference>
<dbReference type="NCBIfam" id="TIGR03898">
    <property type="entry name" value="lanti_MRSA_kill"/>
    <property type="match status" value="1"/>
</dbReference>
<dbReference type="Proteomes" id="UP000032702">
    <property type="component" value="Unassembled WGS sequence"/>
</dbReference>
<keyword evidence="3" id="KW-1185">Reference proteome</keyword>
<dbReference type="SUPFAM" id="SSF56209">
    <property type="entry name" value="Nitrile hydratase alpha chain"/>
    <property type="match status" value="1"/>
</dbReference>
<evidence type="ECO:0000313" key="4">
    <source>
        <dbReference type="Proteomes" id="UP000032702"/>
    </source>
</evidence>
<evidence type="ECO:0008006" key="5">
    <source>
        <dbReference type="Google" id="ProtNLM"/>
    </source>
</evidence>
<dbReference type="eggNOG" id="ENOG5031DAZ">
    <property type="taxonomic scope" value="Bacteria"/>
</dbReference>
<sequence length="97" mass="10606">MKRETIIRAWKDPEFRAGLTSDERAALPGCPAGQAFTELDERELEDATGGALALNFEDGCICSNWTVPTKFTTSRTIVINPVDQISLPQLALAGLQR</sequence>
<name>Q09AI3_STIAD</name>
<dbReference type="KEGG" id="sur:STAUR_0225"/>
<dbReference type="AlphaFoldDB" id="Q09AI3"/>
<proteinExistence type="predicted"/>
<dbReference type="Proteomes" id="UP000001351">
    <property type="component" value="Chromosome"/>
</dbReference>
<accession>Q09AI3</accession>
<reference evidence="1 3" key="2">
    <citation type="journal article" date="2011" name="Mol. Biol. Evol.">
        <title>Comparative genomic analysis of fruiting body formation in Myxococcales.</title>
        <authorList>
            <person name="Huntley S."/>
            <person name="Hamann N."/>
            <person name="Wegener-Feldbrugge S."/>
            <person name="Treuner-Lange A."/>
            <person name="Kube M."/>
            <person name="Reinhardt R."/>
            <person name="Klages S."/>
            <person name="Muller R."/>
            <person name="Ronning C.M."/>
            <person name="Nierman W.C."/>
            <person name="Sogaard-Andersen L."/>
        </authorList>
    </citation>
    <scope>NUCLEOTIDE SEQUENCE [LARGE SCALE GENOMIC DNA]</scope>
    <source>
        <strain evidence="1 3">DW4/3-1</strain>
    </source>
</reference>
<evidence type="ECO:0000313" key="1">
    <source>
        <dbReference type="EMBL" id="ADO68034.1"/>
    </source>
</evidence>
<dbReference type="GO" id="GO:0003824">
    <property type="term" value="F:catalytic activity"/>
    <property type="evidence" value="ECO:0007669"/>
    <property type="project" value="InterPro"/>
</dbReference>
<dbReference type="InterPro" id="IPR036648">
    <property type="entry name" value="CN_Hdrase_a/SCN_Hdrase_g_sf"/>
</dbReference>
<dbReference type="InterPro" id="IPR027635">
    <property type="entry name" value="Lantibiotic2_lead_pep_dom"/>
</dbReference>
<gene>
    <name evidence="1" type="ordered locus">STAUR_0225</name>
    <name evidence="2" type="ORF">STIAU_2782</name>
</gene>
<reference evidence="2 4" key="1">
    <citation type="submission" date="2006-04" db="EMBL/GenBank/DDBJ databases">
        <authorList>
            <person name="Nierman W.C."/>
        </authorList>
    </citation>
    <scope>NUCLEOTIDE SEQUENCE [LARGE SCALE GENOMIC DNA]</scope>
    <source>
        <strain evidence="2 4">DW4/3-1</strain>
    </source>
</reference>
<protein>
    <recommendedName>
        <fullName evidence="5">Mersacidin/lichenicidin family type 2 lantibiotic</fullName>
    </recommendedName>
</protein>
<dbReference type="EMBL" id="CP002271">
    <property type="protein sequence ID" value="ADO68034.1"/>
    <property type="molecule type" value="Genomic_DNA"/>
</dbReference>
<dbReference type="STRING" id="378806.STAUR_0225"/>
<dbReference type="EMBL" id="AAMD01000013">
    <property type="protein sequence ID" value="EAU68695.1"/>
    <property type="molecule type" value="Genomic_DNA"/>
</dbReference>
<evidence type="ECO:0000313" key="3">
    <source>
        <dbReference type="Proteomes" id="UP000001351"/>
    </source>
</evidence>
<dbReference type="GO" id="GO:0042742">
    <property type="term" value="P:defense response to bacterium"/>
    <property type="evidence" value="ECO:0007669"/>
    <property type="project" value="InterPro"/>
</dbReference>
<organism evidence="2 4">
    <name type="scientific">Stigmatella aurantiaca (strain DW4/3-1)</name>
    <dbReference type="NCBI Taxonomy" id="378806"/>
    <lineage>
        <taxon>Bacteria</taxon>
        <taxon>Pseudomonadati</taxon>
        <taxon>Myxococcota</taxon>
        <taxon>Myxococcia</taxon>
        <taxon>Myxococcales</taxon>
        <taxon>Cystobacterineae</taxon>
        <taxon>Archangiaceae</taxon>
        <taxon>Stigmatella</taxon>
    </lineage>
</organism>
<dbReference type="GO" id="GO:0046914">
    <property type="term" value="F:transition metal ion binding"/>
    <property type="evidence" value="ECO:0007669"/>
    <property type="project" value="InterPro"/>
</dbReference>
<dbReference type="HOGENOM" id="CLU_2345333_0_0_7"/>
<evidence type="ECO:0000313" key="2">
    <source>
        <dbReference type="EMBL" id="EAU68695.1"/>
    </source>
</evidence>